<sequence>MFKTIRILVLGAGGSPATNFIRSLRESHHKFYIVGTDANKYYFWRSEADKTYLIPDAKKRGYIDAINRIVSTEKIQLIYAANDQEIARISRDRQKLKTKVFLPSKKTVSICQDKYLSYLLWEKSGLCVPKTFLLKTSIDIKKAFVELGNKIWLRQTKGAFGKGSIIADNFQIAKAWVEFKQGWGYFTAASYLSPNSITWQSIYRNGRLICAQGRRRILWEIEGRSPSGISGITGVNTKPNGDKYR</sequence>
<proteinExistence type="predicted"/>
<name>A0A0G0VTW8_9BACT</name>
<accession>A0A0G0VTW8</accession>
<dbReference type="Gene3D" id="3.40.50.20">
    <property type="match status" value="1"/>
</dbReference>
<evidence type="ECO:0000313" key="2">
    <source>
        <dbReference type="EMBL" id="KKS04324.1"/>
    </source>
</evidence>
<dbReference type="InterPro" id="IPR048764">
    <property type="entry name" value="PylC_N"/>
</dbReference>
<organism evidence="2 3">
    <name type="scientific">Candidatus Curtissbacteria bacterium GW2011_GWA2_41_24</name>
    <dbReference type="NCBI Taxonomy" id="1618411"/>
    <lineage>
        <taxon>Bacteria</taxon>
        <taxon>Candidatus Curtissiibacteriota</taxon>
    </lineage>
</organism>
<evidence type="ECO:0000313" key="3">
    <source>
        <dbReference type="Proteomes" id="UP000034493"/>
    </source>
</evidence>
<dbReference type="AlphaFoldDB" id="A0A0G0VTW8"/>
<feature type="domain" description="PylC N-terminal" evidence="1">
    <location>
        <begin position="7"/>
        <end position="97"/>
    </location>
</feature>
<dbReference type="Pfam" id="PF21360">
    <property type="entry name" value="PylC-like_N"/>
    <property type="match status" value="1"/>
</dbReference>
<gene>
    <name evidence="2" type="ORF">UU56_C0007G0011</name>
</gene>
<reference evidence="2 3" key="1">
    <citation type="journal article" date="2015" name="Nature">
        <title>rRNA introns, odd ribosomes, and small enigmatic genomes across a large radiation of phyla.</title>
        <authorList>
            <person name="Brown C.T."/>
            <person name="Hug L.A."/>
            <person name="Thomas B.C."/>
            <person name="Sharon I."/>
            <person name="Castelle C.J."/>
            <person name="Singh A."/>
            <person name="Wilkins M.J."/>
            <person name="Williams K.H."/>
            <person name="Banfield J.F."/>
        </authorList>
    </citation>
    <scope>NUCLEOTIDE SEQUENCE [LARGE SCALE GENOMIC DNA]</scope>
</reference>
<dbReference type="SUPFAM" id="SSF56059">
    <property type="entry name" value="Glutathione synthetase ATP-binding domain-like"/>
    <property type="match status" value="1"/>
</dbReference>
<dbReference type="EMBL" id="LCBC01000007">
    <property type="protein sequence ID" value="KKS04324.1"/>
    <property type="molecule type" value="Genomic_DNA"/>
</dbReference>
<protein>
    <recommendedName>
        <fullName evidence="1">PylC N-terminal domain-containing protein</fullName>
    </recommendedName>
</protein>
<evidence type="ECO:0000259" key="1">
    <source>
        <dbReference type="Pfam" id="PF21360"/>
    </source>
</evidence>
<comment type="caution">
    <text evidence="2">The sequence shown here is derived from an EMBL/GenBank/DDBJ whole genome shotgun (WGS) entry which is preliminary data.</text>
</comment>
<dbReference type="Proteomes" id="UP000034493">
    <property type="component" value="Unassembled WGS sequence"/>
</dbReference>